<dbReference type="InterPro" id="IPR000688">
    <property type="entry name" value="HypA/HybF"/>
</dbReference>
<comment type="function">
    <text evidence="5">Involved in the maturation of [NiFe] hydrogenases. Required for nickel insertion into the metal center of the hydrogenase.</text>
</comment>
<feature type="binding site" evidence="5">
    <location>
        <position position="88"/>
    </location>
    <ligand>
        <name>Zn(2+)</name>
        <dbReference type="ChEBI" id="CHEBI:29105"/>
    </ligand>
</feature>
<evidence type="ECO:0000256" key="4">
    <source>
        <dbReference type="ARBA" id="ARBA00022833"/>
    </source>
</evidence>
<dbReference type="GO" id="GO:0051604">
    <property type="term" value="P:protein maturation"/>
    <property type="evidence" value="ECO:0007669"/>
    <property type="project" value="InterPro"/>
</dbReference>
<dbReference type="RefSeq" id="WP_076349387.1">
    <property type="nucleotide sequence ID" value="NZ_CP019082.1"/>
</dbReference>
<sequence>MHELSIALSILDMAEEEAERRGGRIVAVHLKLGPLSGVVARALASAYEMAREGTPLDQAELVIEEVPIVAYCATCDVEHLPDAFDLRCPGCGAPTPTIRGGRELEIVALEIVS</sequence>
<dbReference type="PANTHER" id="PTHR34535">
    <property type="entry name" value="HYDROGENASE MATURATION FACTOR HYPA"/>
    <property type="match status" value="1"/>
</dbReference>
<keyword evidence="3 5" id="KW-0479">Metal-binding</keyword>
<feature type="binding site" evidence="5">
    <location>
        <position position="72"/>
    </location>
    <ligand>
        <name>Zn(2+)</name>
        <dbReference type="ChEBI" id="CHEBI:29105"/>
    </ligand>
</feature>
<evidence type="ECO:0000313" key="6">
    <source>
        <dbReference type="EMBL" id="APW62965.1"/>
    </source>
</evidence>
<dbReference type="Gene3D" id="3.30.2320.80">
    <property type="match status" value="1"/>
</dbReference>
<gene>
    <name evidence="5 6" type="primary">hypA</name>
    <name evidence="6" type="ORF">BSF38_04523</name>
</gene>
<protein>
    <recommendedName>
        <fullName evidence="5">Hydrogenase maturation factor HypA</fullName>
    </recommendedName>
</protein>
<dbReference type="PANTHER" id="PTHR34535:SF3">
    <property type="entry name" value="HYDROGENASE MATURATION FACTOR HYPA"/>
    <property type="match status" value="1"/>
</dbReference>
<organism evidence="6 7">
    <name type="scientific">Paludisphaera borealis</name>
    <dbReference type="NCBI Taxonomy" id="1387353"/>
    <lineage>
        <taxon>Bacteria</taxon>
        <taxon>Pseudomonadati</taxon>
        <taxon>Planctomycetota</taxon>
        <taxon>Planctomycetia</taxon>
        <taxon>Isosphaerales</taxon>
        <taxon>Isosphaeraceae</taxon>
        <taxon>Paludisphaera</taxon>
    </lineage>
</organism>
<keyword evidence="2 5" id="KW-0533">Nickel</keyword>
<keyword evidence="4 5" id="KW-0862">Zinc</keyword>
<name>A0A1U7CVK8_9BACT</name>
<reference evidence="7" key="1">
    <citation type="submission" date="2016-12" db="EMBL/GenBank/DDBJ databases">
        <title>Comparative genomics of four Isosphaeraceae planctomycetes: a common pool of plasmids and glycoside hydrolase genes.</title>
        <authorList>
            <person name="Ivanova A."/>
        </authorList>
    </citation>
    <scope>NUCLEOTIDE SEQUENCE [LARGE SCALE GENOMIC DNA]</scope>
    <source>
        <strain evidence="7">PX4</strain>
    </source>
</reference>
<accession>A0A1U7CVK8</accession>
<dbReference type="InterPro" id="IPR020538">
    <property type="entry name" value="Hydgase_Ni_incorp_HypA/HybF_CS"/>
</dbReference>
<comment type="similarity">
    <text evidence="1 5">Belongs to the HypA/HybF family.</text>
</comment>
<dbReference type="Pfam" id="PF01155">
    <property type="entry name" value="HypA"/>
    <property type="match status" value="1"/>
</dbReference>
<dbReference type="AlphaFoldDB" id="A0A1U7CVK8"/>
<dbReference type="GO" id="GO:0016151">
    <property type="term" value="F:nickel cation binding"/>
    <property type="evidence" value="ECO:0007669"/>
    <property type="project" value="UniProtKB-UniRule"/>
</dbReference>
<evidence type="ECO:0000256" key="5">
    <source>
        <dbReference type="HAMAP-Rule" id="MF_00213"/>
    </source>
</evidence>
<dbReference type="Proteomes" id="UP000186309">
    <property type="component" value="Chromosome"/>
</dbReference>
<feature type="binding site" evidence="5">
    <location>
        <position position="75"/>
    </location>
    <ligand>
        <name>Zn(2+)</name>
        <dbReference type="ChEBI" id="CHEBI:29105"/>
    </ligand>
</feature>
<evidence type="ECO:0000256" key="3">
    <source>
        <dbReference type="ARBA" id="ARBA00022723"/>
    </source>
</evidence>
<dbReference type="HAMAP" id="MF_00213">
    <property type="entry name" value="HypA_HybF"/>
    <property type="match status" value="1"/>
</dbReference>
<dbReference type="KEGG" id="pbor:BSF38_04523"/>
<dbReference type="EMBL" id="CP019082">
    <property type="protein sequence ID" value="APW62965.1"/>
    <property type="molecule type" value="Genomic_DNA"/>
</dbReference>
<dbReference type="OrthoDB" id="9800361at2"/>
<dbReference type="GO" id="GO:0008270">
    <property type="term" value="F:zinc ion binding"/>
    <property type="evidence" value="ECO:0007669"/>
    <property type="project" value="UniProtKB-UniRule"/>
</dbReference>
<evidence type="ECO:0000256" key="2">
    <source>
        <dbReference type="ARBA" id="ARBA00022596"/>
    </source>
</evidence>
<proteinExistence type="inferred from homology"/>
<dbReference type="STRING" id="1387353.BSF38_04523"/>
<feature type="binding site" evidence="5">
    <location>
        <position position="91"/>
    </location>
    <ligand>
        <name>Zn(2+)</name>
        <dbReference type="ChEBI" id="CHEBI:29105"/>
    </ligand>
</feature>
<dbReference type="PIRSF" id="PIRSF004761">
    <property type="entry name" value="Hydrgn_mat_HypA"/>
    <property type="match status" value="1"/>
</dbReference>
<dbReference type="PROSITE" id="PS01249">
    <property type="entry name" value="HYPA"/>
    <property type="match status" value="1"/>
</dbReference>
<feature type="binding site" evidence="5">
    <location>
        <position position="2"/>
    </location>
    <ligand>
        <name>Ni(2+)</name>
        <dbReference type="ChEBI" id="CHEBI:49786"/>
    </ligand>
</feature>
<evidence type="ECO:0000256" key="1">
    <source>
        <dbReference type="ARBA" id="ARBA00010748"/>
    </source>
</evidence>
<evidence type="ECO:0000313" key="7">
    <source>
        <dbReference type="Proteomes" id="UP000186309"/>
    </source>
</evidence>
<keyword evidence="7" id="KW-1185">Reference proteome</keyword>